<sequence>MQSAIALDTHAPAGSSGYLTGLLSRARAAHPDLPLDSMILRSLLTCLIARPQPVGSVKLEPNSGSHCGLHLILRTKEEDVGMVVNVATLTHDGDRDGEVK</sequence>
<dbReference type="Proteomes" id="UP000292957">
    <property type="component" value="Unassembled WGS sequence"/>
</dbReference>
<dbReference type="OrthoDB" id="5582146at2759"/>
<name>A0A4V2K180_9APHY</name>
<dbReference type="EMBL" id="ML143398">
    <property type="protein sequence ID" value="TBU31713.1"/>
    <property type="molecule type" value="Genomic_DNA"/>
</dbReference>
<proteinExistence type="predicted"/>
<reference evidence="1" key="1">
    <citation type="submission" date="2019-01" db="EMBL/GenBank/DDBJ databases">
        <title>Draft genome sequences of three monokaryotic isolates of the white-rot basidiomycete fungus Dichomitus squalens.</title>
        <authorList>
            <consortium name="DOE Joint Genome Institute"/>
            <person name="Lopez S.C."/>
            <person name="Andreopoulos B."/>
            <person name="Pangilinan J."/>
            <person name="Lipzen A."/>
            <person name="Riley R."/>
            <person name="Ahrendt S."/>
            <person name="Ng V."/>
            <person name="Barry K."/>
            <person name="Daum C."/>
            <person name="Grigoriev I.V."/>
            <person name="Hilden K.S."/>
            <person name="Makela M.R."/>
            <person name="de Vries R.P."/>
        </authorList>
    </citation>
    <scope>NUCLEOTIDE SEQUENCE [LARGE SCALE GENOMIC DNA]</scope>
    <source>
        <strain evidence="1">OM18370.1</strain>
    </source>
</reference>
<evidence type="ECO:0000313" key="1">
    <source>
        <dbReference type="EMBL" id="TBU31713.1"/>
    </source>
</evidence>
<protein>
    <submittedName>
        <fullName evidence="1">Uncharacterized protein</fullName>
    </submittedName>
</protein>
<accession>A0A4V2K180</accession>
<dbReference type="AlphaFoldDB" id="A0A4V2K180"/>
<gene>
    <name evidence="1" type="ORF">BD311DRAFT_656270</name>
</gene>
<organism evidence="1">
    <name type="scientific">Dichomitus squalens</name>
    <dbReference type="NCBI Taxonomy" id="114155"/>
    <lineage>
        <taxon>Eukaryota</taxon>
        <taxon>Fungi</taxon>
        <taxon>Dikarya</taxon>
        <taxon>Basidiomycota</taxon>
        <taxon>Agaricomycotina</taxon>
        <taxon>Agaricomycetes</taxon>
        <taxon>Polyporales</taxon>
        <taxon>Polyporaceae</taxon>
        <taxon>Dichomitus</taxon>
    </lineage>
</organism>